<comment type="similarity">
    <text evidence="1">Belongs to the ATPase alpha/beta chains family.</text>
</comment>
<dbReference type="Gene3D" id="2.40.30.20">
    <property type="match status" value="1"/>
</dbReference>
<feature type="region of interest" description="Disordered" evidence="4">
    <location>
        <begin position="218"/>
        <end position="239"/>
    </location>
</feature>
<evidence type="ECO:0000313" key="6">
    <source>
        <dbReference type="EMBL" id="KAA0054843.1"/>
    </source>
</evidence>
<dbReference type="GO" id="GO:0005524">
    <property type="term" value="F:ATP binding"/>
    <property type="evidence" value="ECO:0007669"/>
    <property type="project" value="UniProtKB-KW"/>
</dbReference>
<evidence type="ECO:0000259" key="5">
    <source>
        <dbReference type="Pfam" id="PF02874"/>
    </source>
</evidence>
<dbReference type="GO" id="GO:0045259">
    <property type="term" value="C:proton-transporting ATP synthase complex"/>
    <property type="evidence" value="ECO:0007669"/>
    <property type="project" value="InterPro"/>
</dbReference>
<organism evidence="6 8">
    <name type="scientific">Cucumis melo var. makuwa</name>
    <name type="common">Oriental melon</name>
    <dbReference type="NCBI Taxonomy" id="1194695"/>
    <lineage>
        <taxon>Eukaryota</taxon>
        <taxon>Viridiplantae</taxon>
        <taxon>Streptophyta</taxon>
        <taxon>Embryophyta</taxon>
        <taxon>Tracheophyta</taxon>
        <taxon>Spermatophyta</taxon>
        <taxon>Magnoliopsida</taxon>
        <taxon>eudicotyledons</taxon>
        <taxon>Gunneridae</taxon>
        <taxon>Pentapetalae</taxon>
        <taxon>rosids</taxon>
        <taxon>fabids</taxon>
        <taxon>Cucurbitales</taxon>
        <taxon>Cucurbitaceae</taxon>
        <taxon>Benincaseae</taxon>
        <taxon>Cucumis</taxon>
    </lineage>
</organism>
<dbReference type="SUPFAM" id="SSF50615">
    <property type="entry name" value="N-terminal domain of alpha and beta subunits of F1 ATP synthase"/>
    <property type="match status" value="1"/>
</dbReference>
<dbReference type="InterPro" id="IPR023366">
    <property type="entry name" value="ATP_synth_asu-like_sf"/>
</dbReference>
<keyword evidence="3" id="KW-0375">Hydrogen ion transport</keyword>
<dbReference type="GO" id="GO:0043531">
    <property type="term" value="F:ADP binding"/>
    <property type="evidence" value="ECO:0007669"/>
    <property type="project" value="TreeGrafter"/>
</dbReference>
<dbReference type="Proteomes" id="UP000321393">
    <property type="component" value="Unassembled WGS sequence"/>
</dbReference>
<dbReference type="Pfam" id="PF02874">
    <property type="entry name" value="ATP-synt_ab_N"/>
    <property type="match status" value="1"/>
</dbReference>
<dbReference type="EMBL" id="SSTD01002518">
    <property type="protein sequence ID" value="TYK27765.1"/>
    <property type="molecule type" value="Genomic_DNA"/>
</dbReference>
<evidence type="ECO:0000313" key="9">
    <source>
        <dbReference type="Proteomes" id="UP000321947"/>
    </source>
</evidence>
<dbReference type="InterPro" id="IPR036121">
    <property type="entry name" value="ATPase_F1/V1/A1_a/bsu_N_sf"/>
</dbReference>
<gene>
    <name evidence="7" type="ORF">E5676_scaffold1142G00300</name>
    <name evidence="6" type="ORF">E6C27_scaffold406G00230</name>
</gene>
<evidence type="ECO:0000256" key="1">
    <source>
        <dbReference type="ARBA" id="ARBA00008936"/>
    </source>
</evidence>
<evidence type="ECO:0000256" key="4">
    <source>
        <dbReference type="SAM" id="MobiDB-lite"/>
    </source>
</evidence>
<name>A0A5A7UFT5_CUCMM</name>
<sequence length="239" mass="27087">MGQVLSVEDGIMRVYGLKESQVGEMVEFASGVKGIALNLNNENAMLERVVNALGVAINGREALNDHERRRVKVKAPVIIEYYAFEKLDLDSLELKVEVAKRKDGNSILFGSMLKTNERGKRHLKSKKEDQSLDQCSIFPKECERSRAQRGLFWQFHPFQLLSQFFLKKKFKSVRVRASVKAKPDQSTHLAKDVDTKARLDVIEGSIFGWMTGRSRRIPAAGDNREQQEVEDIHGALASR</sequence>
<dbReference type="PANTHER" id="PTHR48082:SF2">
    <property type="entry name" value="ATP SYNTHASE SUBUNIT ALPHA, MITOCHONDRIAL"/>
    <property type="match status" value="1"/>
</dbReference>
<evidence type="ECO:0000256" key="2">
    <source>
        <dbReference type="ARBA" id="ARBA00022448"/>
    </source>
</evidence>
<dbReference type="STRING" id="1194695.A0A5A7UFT5"/>
<dbReference type="EMBL" id="SSTE01008657">
    <property type="protein sequence ID" value="KAA0054843.1"/>
    <property type="molecule type" value="Genomic_DNA"/>
</dbReference>
<dbReference type="OrthoDB" id="30023at2759"/>
<dbReference type="PANTHER" id="PTHR48082">
    <property type="entry name" value="ATP SYNTHASE SUBUNIT ALPHA, MITOCHONDRIAL"/>
    <property type="match status" value="1"/>
</dbReference>
<evidence type="ECO:0000313" key="8">
    <source>
        <dbReference type="Proteomes" id="UP000321393"/>
    </source>
</evidence>
<evidence type="ECO:0000313" key="7">
    <source>
        <dbReference type="EMBL" id="TYK27765.1"/>
    </source>
</evidence>
<comment type="caution">
    <text evidence="6">The sequence shown here is derived from an EMBL/GenBank/DDBJ whole genome shotgun (WGS) entry which is preliminary data.</text>
</comment>
<keyword evidence="2" id="KW-0813">Transport</keyword>
<protein>
    <submittedName>
        <fullName evidence="6">ATPase subunit 1 (Mitochondrion)</fullName>
    </submittedName>
</protein>
<evidence type="ECO:0000256" key="3">
    <source>
        <dbReference type="ARBA" id="ARBA00022781"/>
    </source>
</evidence>
<feature type="compositionally biased region" description="Basic and acidic residues" evidence="4">
    <location>
        <begin position="222"/>
        <end position="233"/>
    </location>
</feature>
<dbReference type="InterPro" id="IPR004100">
    <property type="entry name" value="ATPase_F1/V1/A1_a/bsu_N"/>
</dbReference>
<feature type="domain" description="ATPase F1/V1/A1 complex alpha/beta subunit N-terminal" evidence="5">
    <location>
        <begin position="1"/>
        <end position="45"/>
    </location>
</feature>
<dbReference type="InterPro" id="IPR005294">
    <property type="entry name" value="ATP_synth_F1_asu"/>
</dbReference>
<reference evidence="8 9" key="1">
    <citation type="submission" date="2019-08" db="EMBL/GenBank/DDBJ databases">
        <title>Draft genome sequences of two oriental melons (Cucumis melo L. var makuwa).</title>
        <authorList>
            <person name="Kwon S.-Y."/>
        </authorList>
    </citation>
    <scope>NUCLEOTIDE SEQUENCE [LARGE SCALE GENOMIC DNA]</scope>
    <source>
        <strain evidence="9">cv. Chang Bougi</strain>
        <strain evidence="8">cv. SW 3</strain>
        <tissue evidence="6">Leaf</tissue>
    </source>
</reference>
<accession>A0A5A7UFT5</accession>
<keyword evidence="3" id="KW-0406">Ion transport</keyword>
<dbReference type="AlphaFoldDB" id="A0A5A7UFT5"/>
<proteinExistence type="inferred from homology"/>
<dbReference type="Proteomes" id="UP000321947">
    <property type="component" value="Unassembled WGS sequence"/>
</dbReference>
<dbReference type="GO" id="GO:0046933">
    <property type="term" value="F:proton-transporting ATP synthase activity, rotational mechanism"/>
    <property type="evidence" value="ECO:0007669"/>
    <property type="project" value="InterPro"/>
</dbReference>